<comment type="similarity">
    <text evidence="1">Belongs to the LysR transcriptional regulatory family.</text>
</comment>
<evidence type="ECO:0000256" key="2">
    <source>
        <dbReference type="ARBA" id="ARBA00023015"/>
    </source>
</evidence>
<keyword evidence="7" id="KW-1185">Reference proteome</keyword>
<dbReference type="Proteomes" id="UP001209803">
    <property type="component" value="Chromosome"/>
</dbReference>
<dbReference type="PROSITE" id="PS50931">
    <property type="entry name" value="HTH_LYSR"/>
    <property type="match status" value="1"/>
</dbReference>
<dbReference type="InterPro" id="IPR005119">
    <property type="entry name" value="LysR_subst-bd"/>
</dbReference>
<evidence type="ECO:0000256" key="1">
    <source>
        <dbReference type="ARBA" id="ARBA00009437"/>
    </source>
</evidence>
<accession>A0ABY8F5R4</accession>
<name>A0ABY8F5R4_9HYPH</name>
<dbReference type="InterPro" id="IPR000847">
    <property type="entry name" value="LysR_HTH_N"/>
</dbReference>
<dbReference type="InterPro" id="IPR036388">
    <property type="entry name" value="WH-like_DNA-bd_sf"/>
</dbReference>
<organism evidence="6 7">
    <name type="scientific">Roseibium porphyridii</name>
    <dbReference type="NCBI Taxonomy" id="2866279"/>
    <lineage>
        <taxon>Bacteria</taxon>
        <taxon>Pseudomonadati</taxon>
        <taxon>Pseudomonadota</taxon>
        <taxon>Alphaproteobacteria</taxon>
        <taxon>Hyphomicrobiales</taxon>
        <taxon>Stappiaceae</taxon>
        <taxon>Roseibium</taxon>
    </lineage>
</organism>
<dbReference type="EMBL" id="CP120863">
    <property type="protein sequence ID" value="WFE90833.1"/>
    <property type="molecule type" value="Genomic_DNA"/>
</dbReference>
<protein>
    <submittedName>
        <fullName evidence="6">LysR family transcriptional regulator</fullName>
    </submittedName>
</protein>
<sequence length="285" mass="30529">MDTRFLESLIAVVESGSIAGAARAQNLTAAAVSQRIRVLETELGSRLLVRTSHAAQPTPECLRVLPAARELVKAAQRLSSATDAQGLGGPYRLGAVSTVLVDYGPTIIDTFKENAPKATLTIRPGTSRVLYQDLVAGHLDAVLISEPPFSLPKSLHSRLFCEEKAVHILPAGVVKKDVGDAVLPWIVYDREAWGGRVIWNACERIIRSGHILCELDGLETIAQMVARGAGQAIVPDWRGLNAQRSNLQELSMTTTAVRKLVLVHPTASVVASLTELVLAAISKAP</sequence>
<dbReference type="RefSeq" id="WP_265682937.1">
    <property type="nucleotide sequence ID" value="NZ_CP120863.1"/>
</dbReference>
<evidence type="ECO:0000256" key="3">
    <source>
        <dbReference type="ARBA" id="ARBA00023125"/>
    </source>
</evidence>
<feature type="domain" description="HTH lysR-type" evidence="5">
    <location>
        <begin position="1"/>
        <end position="58"/>
    </location>
</feature>
<dbReference type="PANTHER" id="PTHR30346:SF0">
    <property type="entry name" value="HCA OPERON TRANSCRIPTIONAL ACTIVATOR HCAR"/>
    <property type="match status" value="1"/>
</dbReference>
<dbReference type="SUPFAM" id="SSF53850">
    <property type="entry name" value="Periplasmic binding protein-like II"/>
    <property type="match status" value="1"/>
</dbReference>
<keyword evidence="2" id="KW-0805">Transcription regulation</keyword>
<evidence type="ECO:0000313" key="6">
    <source>
        <dbReference type="EMBL" id="WFE90833.1"/>
    </source>
</evidence>
<proteinExistence type="inferred from homology"/>
<dbReference type="PANTHER" id="PTHR30346">
    <property type="entry name" value="TRANSCRIPTIONAL DUAL REGULATOR HCAR-RELATED"/>
    <property type="match status" value="1"/>
</dbReference>
<dbReference type="SUPFAM" id="SSF46785">
    <property type="entry name" value="Winged helix' DNA-binding domain"/>
    <property type="match status" value="1"/>
</dbReference>
<dbReference type="Gene3D" id="3.40.190.10">
    <property type="entry name" value="Periplasmic binding protein-like II"/>
    <property type="match status" value="2"/>
</dbReference>
<dbReference type="Pfam" id="PF03466">
    <property type="entry name" value="LysR_substrate"/>
    <property type="match status" value="1"/>
</dbReference>
<evidence type="ECO:0000313" key="7">
    <source>
        <dbReference type="Proteomes" id="UP001209803"/>
    </source>
</evidence>
<dbReference type="Gene3D" id="1.10.10.10">
    <property type="entry name" value="Winged helix-like DNA-binding domain superfamily/Winged helix DNA-binding domain"/>
    <property type="match status" value="1"/>
</dbReference>
<evidence type="ECO:0000259" key="5">
    <source>
        <dbReference type="PROSITE" id="PS50931"/>
    </source>
</evidence>
<keyword evidence="3" id="KW-0238">DNA-binding</keyword>
<gene>
    <name evidence="6" type="ORF">K1718_05665</name>
</gene>
<evidence type="ECO:0000256" key="4">
    <source>
        <dbReference type="ARBA" id="ARBA00023163"/>
    </source>
</evidence>
<keyword evidence="4" id="KW-0804">Transcription</keyword>
<dbReference type="Pfam" id="PF00126">
    <property type="entry name" value="HTH_1"/>
    <property type="match status" value="1"/>
</dbReference>
<reference evidence="6 7" key="1">
    <citation type="submission" date="2023-03" db="EMBL/GenBank/DDBJ databases">
        <title>Roseibium porphyridii sp. nov. and Roseibium rhodosorbium sp. nov. isolated from marine algae, Porphyridium cruentum and Rhodosorus marinus, respectively.</title>
        <authorList>
            <person name="Lee M.W."/>
            <person name="Choi B.J."/>
            <person name="Lee J.K."/>
            <person name="Choi D.G."/>
            <person name="Baek J.H."/>
            <person name="Bayburt H."/>
            <person name="Kim J.M."/>
            <person name="Han D.M."/>
            <person name="Kim K.H."/>
            <person name="Jeon C.O."/>
        </authorList>
    </citation>
    <scope>NUCLEOTIDE SEQUENCE [LARGE SCALE GENOMIC DNA]</scope>
    <source>
        <strain evidence="6 7">KMA01</strain>
    </source>
</reference>
<dbReference type="InterPro" id="IPR036390">
    <property type="entry name" value="WH_DNA-bd_sf"/>
</dbReference>